<dbReference type="Proteomes" id="UP000002281">
    <property type="component" value="Chromosome 1"/>
</dbReference>
<name>A0A9L0SV45_HORSE</name>
<dbReference type="Gene3D" id="1.10.1450.10">
    <property type="entry name" value="Tetraspanin"/>
    <property type="match status" value="1"/>
</dbReference>
<evidence type="ECO:0000256" key="14">
    <source>
        <dbReference type="SAM" id="Phobius"/>
    </source>
</evidence>
<dbReference type="GO" id="GO:0005886">
    <property type="term" value="C:plasma membrane"/>
    <property type="evidence" value="ECO:0007669"/>
    <property type="project" value="UniProtKB-SubCell"/>
</dbReference>
<evidence type="ECO:0000256" key="12">
    <source>
        <dbReference type="ARBA" id="ARBA00065909"/>
    </source>
</evidence>
<comment type="similarity">
    <text evidence="3">Belongs to the tetraspanin (TM4SF) family.</text>
</comment>
<dbReference type="GO" id="GO:0019899">
    <property type="term" value="F:enzyme binding"/>
    <property type="evidence" value="ECO:0007669"/>
    <property type="project" value="UniProtKB-ARBA"/>
</dbReference>
<evidence type="ECO:0000256" key="13">
    <source>
        <dbReference type="ARBA" id="ARBA00073329"/>
    </source>
</evidence>
<keyword evidence="6" id="KW-0967">Endosome</keyword>
<dbReference type="GO" id="GO:0031902">
    <property type="term" value="C:late endosome membrane"/>
    <property type="evidence" value="ECO:0007669"/>
    <property type="project" value="UniProtKB-SubCell"/>
</dbReference>
<evidence type="ECO:0000256" key="5">
    <source>
        <dbReference type="ARBA" id="ARBA00022692"/>
    </source>
</evidence>
<dbReference type="InterPro" id="IPR018499">
    <property type="entry name" value="Tetraspanin/Peripherin"/>
</dbReference>
<reference evidence="15 16" key="1">
    <citation type="journal article" date="2009" name="Science">
        <title>Genome sequence, comparative analysis, and population genetics of the domestic horse.</title>
        <authorList>
            <consortium name="Broad Institute Genome Sequencing Platform"/>
            <consortium name="Broad Institute Whole Genome Assembly Team"/>
            <person name="Wade C.M."/>
            <person name="Giulotto E."/>
            <person name="Sigurdsson S."/>
            <person name="Zoli M."/>
            <person name="Gnerre S."/>
            <person name="Imsland F."/>
            <person name="Lear T.L."/>
            <person name="Adelson D.L."/>
            <person name="Bailey E."/>
            <person name="Bellone R.R."/>
            <person name="Bloecker H."/>
            <person name="Distl O."/>
            <person name="Edgar R.C."/>
            <person name="Garber M."/>
            <person name="Leeb T."/>
            <person name="Mauceli E."/>
            <person name="MacLeod J.N."/>
            <person name="Penedo M.C.T."/>
            <person name="Raison J.M."/>
            <person name="Sharpe T."/>
            <person name="Vogel J."/>
            <person name="Andersson L."/>
            <person name="Antczak D.F."/>
            <person name="Biagi T."/>
            <person name="Binns M.M."/>
            <person name="Chowdhary B.P."/>
            <person name="Coleman S.J."/>
            <person name="Della Valle G."/>
            <person name="Fryc S."/>
            <person name="Guerin G."/>
            <person name="Hasegawa T."/>
            <person name="Hill E.W."/>
            <person name="Jurka J."/>
            <person name="Kiialainen A."/>
            <person name="Lindgren G."/>
            <person name="Liu J."/>
            <person name="Magnani E."/>
            <person name="Mickelson J.R."/>
            <person name="Murray J."/>
            <person name="Nergadze S.G."/>
            <person name="Onofrio R."/>
            <person name="Pedroni S."/>
            <person name="Piras M.F."/>
            <person name="Raudsepp T."/>
            <person name="Rocchi M."/>
            <person name="Roeed K.H."/>
            <person name="Ryder O.A."/>
            <person name="Searle S."/>
            <person name="Skow L."/>
            <person name="Swinburne J.E."/>
            <person name="Syvaenen A.C."/>
            <person name="Tozaki T."/>
            <person name="Valberg S.J."/>
            <person name="Vaudin M."/>
            <person name="White J.R."/>
            <person name="Zody M.C."/>
            <person name="Lander E.S."/>
            <person name="Lindblad-Toh K."/>
        </authorList>
    </citation>
    <scope>NUCLEOTIDE SEQUENCE [LARGE SCALE GENOMIC DNA]</scope>
    <source>
        <strain evidence="15 16">Thoroughbred</strain>
    </source>
</reference>
<comment type="function">
    <text evidence="11">Part of TspanC8 subgroup, composed of 6 members that interact with the transmembrane metalloprotease ADAM10. This interaction is required for ADAM10 exit from the endoplasmic reticulum and for enzymatic maturation and trafficking to the cell surface as well as substrate specificity. Different TspanC8/ADAM10 complexes have distinct substrates. Promotes ADAM10-mediated cleavage of CDH2. Negatively regulates ligand-induced Notch activity probably by regulating ADAM10 activity.</text>
</comment>
<dbReference type="AlphaFoldDB" id="A0A9L0SV45"/>
<keyword evidence="16" id="KW-1185">Reference proteome</keyword>
<evidence type="ECO:0000256" key="2">
    <source>
        <dbReference type="ARBA" id="ARBA00004651"/>
    </source>
</evidence>
<feature type="transmembrane region" description="Helical" evidence="14">
    <location>
        <begin position="208"/>
        <end position="233"/>
    </location>
</feature>
<comment type="subcellular location">
    <subcellularLocation>
        <location evidence="2">Cell membrane</location>
        <topology evidence="2">Multi-pass membrane protein</topology>
    </subcellularLocation>
    <subcellularLocation>
        <location evidence="1">Late endosome membrane</location>
    </subcellularLocation>
</comment>
<evidence type="ECO:0000256" key="11">
    <source>
        <dbReference type="ARBA" id="ARBA00056423"/>
    </source>
</evidence>
<evidence type="ECO:0000256" key="3">
    <source>
        <dbReference type="ARBA" id="ARBA00006840"/>
    </source>
</evidence>
<dbReference type="Ensembl" id="ENSECAT00000104410.1">
    <property type="protein sequence ID" value="ENSECAP00000078828.1"/>
    <property type="gene ID" value="ENSECAG00000013543.3"/>
</dbReference>
<evidence type="ECO:0000256" key="8">
    <source>
        <dbReference type="ARBA" id="ARBA00023136"/>
    </source>
</evidence>
<evidence type="ECO:0000256" key="10">
    <source>
        <dbReference type="ARBA" id="ARBA00023180"/>
    </source>
</evidence>
<keyword evidence="9" id="KW-1015">Disulfide bond</keyword>
<keyword evidence="5 14" id="KW-0812">Transmembrane</keyword>
<dbReference type="SUPFAM" id="SSF48652">
    <property type="entry name" value="Tetraspanin"/>
    <property type="match status" value="1"/>
</dbReference>
<dbReference type="GO" id="GO:0051604">
    <property type="term" value="P:protein maturation"/>
    <property type="evidence" value="ECO:0007669"/>
    <property type="project" value="UniProtKB-ARBA"/>
</dbReference>
<comment type="subunit">
    <text evidence="12">Interacts with ADAM10; the interaction influences ADAM10 substrate specificity, endocytosis and turnover.</text>
</comment>
<reference evidence="15" key="2">
    <citation type="submission" date="2025-08" db="UniProtKB">
        <authorList>
            <consortium name="Ensembl"/>
        </authorList>
    </citation>
    <scope>IDENTIFICATION</scope>
    <source>
        <strain evidence="15">Thoroughbred</strain>
    </source>
</reference>
<accession>A0A9L0SV45</accession>
<sequence>MVGQDCVCSALRVEESLPPCHARGLRRVPEPSIIPLPLSPAKGPVQHPIQYHELIPLPYPGWQTDPTLTSCFLDTPDHAPELAGLSLHHPEKQTRKTIDFLNDNIRRGIENYYDDLDFKNIMDFVQKEFKCCGGEDYRDWSKNQYHDCSAPGPLACGVPYTCCFRNTTEVVNTMCGYKTIDKERLSVQDVIYVRGCTNAVLIWFMDNYTIMAGLLLGILLPQFLGVLLTFLYITRVEDIIMEHSVTDGLLGPGAKPSVEAAGTGCCMCYPN</sequence>
<evidence type="ECO:0000256" key="9">
    <source>
        <dbReference type="ARBA" id="ARBA00023157"/>
    </source>
</evidence>
<dbReference type="Pfam" id="PF00335">
    <property type="entry name" value="Tetraspanin"/>
    <property type="match status" value="1"/>
</dbReference>
<dbReference type="FunFam" id="1.10.1450.10:FF:000011">
    <property type="entry name" value="Tetraspanin"/>
    <property type="match status" value="1"/>
</dbReference>
<keyword evidence="4" id="KW-1003">Cell membrane</keyword>
<protein>
    <recommendedName>
        <fullName evidence="13">Tetraspanin-15</fullName>
    </recommendedName>
</protein>
<keyword evidence="7 14" id="KW-1133">Transmembrane helix</keyword>
<dbReference type="PANTHER" id="PTHR19282:SF159">
    <property type="entry name" value="TETRASPANIN-15"/>
    <property type="match status" value="1"/>
</dbReference>
<dbReference type="PANTHER" id="PTHR19282">
    <property type="entry name" value="TETRASPANIN"/>
    <property type="match status" value="1"/>
</dbReference>
<evidence type="ECO:0000256" key="6">
    <source>
        <dbReference type="ARBA" id="ARBA00022753"/>
    </source>
</evidence>
<gene>
    <name evidence="15" type="primary">TSPAN15</name>
</gene>
<evidence type="ECO:0000256" key="7">
    <source>
        <dbReference type="ARBA" id="ARBA00022989"/>
    </source>
</evidence>
<dbReference type="InterPro" id="IPR008952">
    <property type="entry name" value="Tetraspanin_EC2_sf"/>
</dbReference>
<evidence type="ECO:0000313" key="15">
    <source>
        <dbReference type="Ensembl" id="ENSECAP00000078828.1"/>
    </source>
</evidence>
<evidence type="ECO:0000313" key="16">
    <source>
        <dbReference type="Proteomes" id="UP000002281"/>
    </source>
</evidence>
<evidence type="ECO:0000256" key="4">
    <source>
        <dbReference type="ARBA" id="ARBA00022475"/>
    </source>
</evidence>
<dbReference type="GeneTree" id="ENSGT00940000157973"/>
<dbReference type="CDD" id="cd03158">
    <property type="entry name" value="penumbra_like_LEL"/>
    <property type="match status" value="1"/>
</dbReference>
<organism evidence="15 16">
    <name type="scientific">Equus caballus</name>
    <name type="common">Horse</name>
    <dbReference type="NCBI Taxonomy" id="9796"/>
    <lineage>
        <taxon>Eukaryota</taxon>
        <taxon>Metazoa</taxon>
        <taxon>Chordata</taxon>
        <taxon>Craniata</taxon>
        <taxon>Vertebrata</taxon>
        <taxon>Euteleostomi</taxon>
        <taxon>Mammalia</taxon>
        <taxon>Eutheria</taxon>
        <taxon>Laurasiatheria</taxon>
        <taxon>Perissodactyla</taxon>
        <taxon>Equidae</taxon>
        <taxon>Equus</taxon>
    </lineage>
</organism>
<evidence type="ECO:0000256" key="1">
    <source>
        <dbReference type="ARBA" id="ARBA00004414"/>
    </source>
</evidence>
<keyword evidence="8 14" id="KW-0472">Membrane</keyword>
<proteinExistence type="inferred from homology"/>
<reference evidence="15" key="3">
    <citation type="submission" date="2025-09" db="UniProtKB">
        <authorList>
            <consortium name="Ensembl"/>
        </authorList>
    </citation>
    <scope>IDENTIFICATION</scope>
    <source>
        <strain evidence="15">Thoroughbred</strain>
    </source>
</reference>
<keyword evidence="10" id="KW-0325">Glycoprotein</keyword>